<keyword evidence="2" id="KW-1185">Reference proteome</keyword>
<sequence length="198" mass="22451">MRPSTLTRLKDPSTVVLIGDFSAGSTEEDLYELVTPHLKPKNLTWNERGFGAVECNSLEDAIALIKKHEAHPMLDKRGKLLKLNYQQTREPWRVLCISHFSQSIDRLRNIFEQHGCSNGVVRITTYKLDSATASGLPPLYFVKCTDIPTAIRIKDKLQDTAQLLNFHVDYGSVPYKEPKRTSLNQKSSLEVRRISAIV</sequence>
<organism evidence="1 2">
    <name type="scientific">Irpex rosettiformis</name>
    <dbReference type="NCBI Taxonomy" id="378272"/>
    <lineage>
        <taxon>Eukaryota</taxon>
        <taxon>Fungi</taxon>
        <taxon>Dikarya</taxon>
        <taxon>Basidiomycota</taxon>
        <taxon>Agaricomycotina</taxon>
        <taxon>Agaricomycetes</taxon>
        <taxon>Polyporales</taxon>
        <taxon>Irpicaceae</taxon>
        <taxon>Irpex</taxon>
    </lineage>
</organism>
<reference evidence="1" key="1">
    <citation type="journal article" date="2021" name="Environ. Microbiol.">
        <title>Gene family expansions and transcriptome signatures uncover fungal adaptations to wood decay.</title>
        <authorList>
            <person name="Hage H."/>
            <person name="Miyauchi S."/>
            <person name="Viragh M."/>
            <person name="Drula E."/>
            <person name="Min B."/>
            <person name="Chaduli D."/>
            <person name="Navarro D."/>
            <person name="Favel A."/>
            <person name="Norest M."/>
            <person name="Lesage-Meessen L."/>
            <person name="Balint B."/>
            <person name="Merenyi Z."/>
            <person name="de Eugenio L."/>
            <person name="Morin E."/>
            <person name="Martinez A.T."/>
            <person name="Baldrian P."/>
            <person name="Stursova M."/>
            <person name="Martinez M.J."/>
            <person name="Novotny C."/>
            <person name="Magnuson J.K."/>
            <person name="Spatafora J.W."/>
            <person name="Maurice S."/>
            <person name="Pangilinan J."/>
            <person name="Andreopoulos W."/>
            <person name="LaButti K."/>
            <person name="Hundley H."/>
            <person name="Na H."/>
            <person name="Kuo A."/>
            <person name="Barry K."/>
            <person name="Lipzen A."/>
            <person name="Henrissat B."/>
            <person name="Riley R."/>
            <person name="Ahrendt S."/>
            <person name="Nagy L.G."/>
            <person name="Grigoriev I.V."/>
            <person name="Martin F."/>
            <person name="Rosso M.N."/>
        </authorList>
    </citation>
    <scope>NUCLEOTIDE SEQUENCE</scope>
    <source>
        <strain evidence="1">CBS 384.51</strain>
    </source>
</reference>
<evidence type="ECO:0000313" key="1">
    <source>
        <dbReference type="EMBL" id="KAI0092227.1"/>
    </source>
</evidence>
<protein>
    <submittedName>
        <fullName evidence="1">Uncharacterized protein</fullName>
    </submittedName>
</protein>
<comment type="caution">
    <text evidence="1">The sequence shown here is derived from an EMBL/GenBank/DDBJ whole genome shotgun (WGS) entry which is preliminary data.</text>
</comment>
<accession>A0ACB8UCZ7</accession>
<name>A0ACB8UCZ7_9APHY</name>
<evidence type="ECO:0000313" key="2">
    <source>
        <dbReference type="Proteomes" id="UP001055072"/>
    </source>
</evidence>
<proteinExistence type="predicted"/>
<gene>
    <name evidence="1" type="ORF">BDY19DRAFT_588292</name>
</gene>
<dbReference type="Proteomes" id="UP001055072">
    <property type="component" value="Unassembled WGS sequence"/>
</dbReference>
<dbReference type="EMBL" id="MU274904">
    <property type="protein sequence ID" value="KAI0092227.1"/>
    <property type="molecule type" value="Genomic_DNA"/>
</dbReference>